<dbReference type="InterPro" id="IPR009077">
    <property type="entry name" value="Proteasome_activ_PA28"/>
</dbReference>
<reference evidence="5 6" key="1">
    <citation type="journal article" date="2012" name="Science">
        <title>The Paleozoic origin of enzymatic lignin decomposition reconstructed from 31 fungal genomes.</title>
        <authorList>
            <person name="Floudas D."/>
            <person name="Binder M."/>
            <person name="Riley R."/>
            <person name="Barry K."/>
            <person name="Blanchette R.A."/>
            <person name="Henrissat B."/>
            <person name="Martinez A.T."/>
            <person name="Otillar R."/>
            <person name="Spatafora J.W."/>
            <person name="Yadav J.S."/>
            <person name="Aerts A."/>
            <person name="Benoit I."/>
            <person name="Boyd A."/>
            <person name="Carlson A."/>
            <person name="Copeland A."/>
            <person name="Coutinho P.M."/>
            <person name="de Vries R.P."/>
            <person name="Ferreira P."/>
            <person name="Findley K."/>
            <person name="Foster B."/>
            <person name="Gaskell J."/>
            <person name="Glotzer D."/>
            <person name="Gorecki P."/>
            <person name="Heitman J."/>
            <person name="Hesse C."/>
            <person name="Hori C."/>
            <person name="Igarashi K."/>
            <person name="Jurgens J.A."/>
            <person name="Kallen N."/>
            <person name="Kersten P."/>
            <person name="Kohler A."/>
            <person name="Kuees U."/>
            <person name="Kumar T.K.A."/>
            <person name="Kuo A."/>
            <person name="LaButti K."/>
            <person name="Larrondo L.F."/>
            <person name="Lindquist E."/>
            <person name="Ling A."/>
            <person name="Lombard V."/>
            <person name="Lucas S."/>
            <person name="Lundell T."/>
            <person name="Martin R."/>
            <person name="McLaughlin D.J."/>
            <person name="Morgenstern I."/>
            <person name="Morin E."/>
            <person name="Murat C."/>
            <person name="Nagy L.G."/>
            <person name="Nolan M."/>
            <person name="Ohm R.A."/>
            <person name="Patyshakuliyeva A."/>
            <person name="Rokas A."/>
            <person name="Ruiz-Duenas F.J."/>
            <person name="Sabat G."/>
            <person name="Salamov A."/>
            <person name="Samejima M."/>
            <person name="Schmutz J."/>
            <person name="Slot J.C."/>
            <person name="St John F."/>
            <person name="Stenlid J."/>
            <person name="Sun H."/>
            <person name="Sun S."/>
            <person name="Syed K."/>
            <person name="Tsang A."/>
            <person name="Wiebenga A."/>
            <person name="Young D."/>
            <person name="Pisabarro A."/>
            <person name="Eastwood D.C."/>
            <person name="Martin F."/>
            <person name="Cullen D."/>
            <person name="Grigoriev I.V."/>
            <person name="Hibbett D.S."/>
        </authorList>
    </citation>
    <scope>NUCLEOTIDE SEQUENCE [LARGE SCALE GENOMIC DNA]</scope>
    <source>
        <strain evidence="5 6">DJM-731 SS1</strain>
    </source>
</reference>
<organism evidence="5 6">
    <name type="scientific">Dacryopinax primogenitus (strain DJM 731)</name>
    <name type="common">Brown rot fungus</name>
    <dbReference type="NCBI Taxonomy" id="1858805"/>
    <lineage>
        <taxon>Eukaryota</taxon>
        <taxon>Fungi</taxon>
        <taxon>Dikarya</taxon>
        <taxon>Basidiomycota</taxon>
        <taxon>Agaricomycotina</taxon>
        <taxon>Dacrymycetes</taxon>
        <taxon>Dacrymycetales</taxon>
        <taxon>Dacrymycetaceae</taxon>
        <taxon>Dacryopinax</taxon>
    </lineage>
</organism>
<dbReference type="GO" id="GO:0061136">
    <property type="term" value="P:regulation of proteasomal protein catabolic process"/>
    <property type="evidence" value="ECO:0007669"/>
    <property type="project" value="TreeGrafter"/>
</dbReference>
<dbReference type="GO" id="GO:0061133">
    <property type="term" value="F:endopeptidase activator activity"/>
    <property type="evidence" value="ECO:0007669"/>
    <property type="project" value="TreeGrafter"/>
</dbReference>
<keyword evidence="6" id="KW-1185">Reference proteome</keyword>
<dbReference type="InterPro" id="IPR036997">
    <property type="entry name" value="PA28_C_sf"/>
</dbReference>
<dbReference type="GO" id="GO:2000045">
    <property type="term" value="P:regulation of G1/S transition of mitotic cell cycle"/>
    <property type="evidence" value="ECO:0007669"/>
    <property type="project" value="TreeGrafter"/>
</dbReference>
<feature type="compositionally biased region" description="Polar residues" evidence="3">
    <location>
        <begin position="33"/>
        <end position="44"/>
    </location>
</feature>
<dbReference type="SUPFAM" id="SSF47216">
    <property type="entry name" value="Proteasome activator"/>
    <property type="match status" value="1"/>
</dbReference>
<dbReference type="HOGENOM" id="CLU_062515_1_0_1"/>
<dbReference type="PANTHER" id="PTHR10660">
    <property type="entry name" value="PROTEASOME REGULATOR PA28"/>
    <property type="match status" value="1"/>
</dbReference>
<evidence type="ECO:0000313" key="5">
    <source>
        <dbReference type="EMBL" id="EJT99932.1"/>
    </source>
</evidence>
<dbReference type="PANTHER" id="PTHR10660:SF2">
    <property type="entry name" value="LD45860P"/>
    <property type="match status" value="1"/>
</dbReference>
<dbReference type="GeneID" id="63690350"/>
<gene>
    <name evidence="5" type="ORF">DACRYDRAFT_54841</name>
</gene>
<dbReference type="Proteomes" id="UP000030653">
    <property type="component" value="Unassembled WGS sequence"/>
</dbReference>
<evidence type="ECO:0000256" key="3">
    <source>
        <dbReference type="SAM" id="MobiDB-lite"/>
    </source>
</evidence>
<dbReference type="FunFam" id="1.20.120.180:FF:000002">
    <property type="entry name" value="Proteasome activator complex subunit 1"/>
    <property type="match status" value="1"/>
</dbReference>
<comment type="similarity">
    <text evidence="1">Belongs to the PA28 family.</text>
</comment>
<dbReference type="GO" id="GO:0005654">
    <property type="term" value="C:nucleoplasm"/>
    <property type="evidence" value="ECO:0007669"/>
    <property type="project" value="TreeGrafter"/>
</dbReference>
<evidence type="ECO:0000259" key="4">
    <source>
        <dbReference type="Pfam" id="PF02252"/>
    </source>
</evidence>
<accession>M5G848</accession>
<dbReference type="GO" id="GO:0005737">
    <property type="term" value="C:cytoplasm"/>
    <property type="evidence" value="ECO:0007669"/>
    <property type="project" value="TreeGrafter"/>
</dbReference>
<dbReference type="AlphaFoldDB" id="M5G848"/>
<feature type="non-terminal residue" evidence="5">
    <location>
        <position position="218"/>
    </location>
</feature>
<evidence type="ECO:0000313" key="6">
    <source>
        <dbReference type="Proteomes" id="UP000030653"/>
    </source>
</evidence>
<sequence length="218" mass="24739">DLQDLVTTIASKPSHPLHVSQFSRSSIITTASLPSTDASTSAPHTHSKKRKLDNGAEAHGEVHEQEVKYIEYVPGNGQVTKEMEAIRSEFEELISLVDKVKLWVNMMMPKVEDGDNFGVEVQEQVLGELHRAQEAGYNLLDGLKTYHMNRAKICSKLIKYPNLPDYAEALRRHDEKAFFGIRQNLVDLRSIYCVLMDLLHKNIQKIRAPKGNNREALY</sequence>
<feature type="region of interest" description="Disordered" evidence="3">
    <location>
        <begin position="33"/>
        <end position="58"/>
    </location>
</feature>
<feature type="domain" description="Proteasome activator PA28 C-terminal" evidence="4">
    <location>
        <begin position="73"/>
        <end position="215"/>
    </location>
</feature>
<dbReference type="RefSeq" id="XP_040626830.1">
    <property type="nucleotide sequence ID" value="XM_040775288.1"/>
</dbReference>
<dbReference type="InterPro" id="IPR003186">
    <property type="entry name" value="PA28_C"/>
</dbReference>
<dbReference type="EMBL" id="JH795868">
    <property type="protein sequence ID" value="EJT99932.1"/>
    <property type="molecule type" value="Genomic_DNA"/>
</dbReference>
<dbReference type="OMA" id="EMDQINI"/>
<dbReference type="GO" id="GO:0008537">
    <property type="term" value="C:proteasome activator complex"/>
    <property type="evidence" value="ECO:0007669"/>
    <property type="project" value="InterPro"/>
</dbReference>
<evidence type="ECO:0000256" key="2">
    <source>
        <dbReference type="ARBA" id="ARBA00022942"/>
    </source>
</evidence>
<keyword evidence="2 5" id="KW-0647">Proteasome</keyword>
<name>M5G848_DACPD</name>
<dbReference type="InterPro" id="IPR036252">
    <property type="entry name" value="Proteasome_activ_sf"/>
</dbReference>
<dbReference type="Gene3D" id="1.20.120.180">
    <property type="entry name" value="Proteasome activator pa28, C-terminal domain"/>
    <property type="match status" value="1"/>
</dbReference>
<proteinExistence type="inferred from homology"/>
<evidence type="ECO:0000256" key="1">
    <source>
        <dbReference type="ARBA" id="ARBA00005883"/>
    </source>
</evidence>
<protein>
    <submittedName>
        <fullName evidence="5">Proteasome activator pa28 REG alpha/beta subunit</fullName>
    </submittedName>
</protein>
<dbReference type="Pfam" id="PF02252">
    <property type="entry name" value="PA28_C"/>
    <property type="match status" value="1"/>
</dbReference>
<dbReference type="OrthoDB" id="6591885at2759"/>
<dbReference type="STRING" id="1858805.M5G848"/>